<dbReference type="GeneID" id="87867260"/>
<accession>A0AAE0JBS9</accession>
<name>A0AAE0JBS9_9PEZI</name>
<protein>
    <recommendedName>
        <fullName evidence="4">F-box domain-containing protein</fullName>
    </recommendedName>
</protein>
<feature type="region of interest" description="Disordered" evidence="1">
    <location>
        <begin position="1"/>
        <end position="41"/>
    </location>
</feature>
<keyword evidence="3" id="KW-1185">Reference proteome</keyword>
<proteinExistence type="predicted"/>
<evidence type="ECO:0000313" key="3">
    <source>
        <dbReference type="Proteomes" id="UP001278500"/>
    </source>
</evidence>
<dbReference type="PANTHER" id="PTHR42085">
    <property type="entry name" value="F-BOX DOMAIN-CONTAINING PROTEIN"/>
    <property type="match status" value="1"/>
</dbReference>
<feature type="compositionally biased region" description="Low complexity" evidence="1">
    <location>
        <begin position="23"/>
        <end position="39"/>
    </location>
</feature>
<dbReference type="AlphaFoldDB" id="A0AAE0JBS9"/>
<comment type="caution">
    <text evidence="2">The sequence shown here is derived from an EMBL/GenBank/DDBJ whole genome shotgun (WGS) entry which is preliminary data.</text>
</comment>
<evidence type="ECO:0000256" key="1">
    <source>
        <dbReference type="SAM" id="MobiDB-lite"/>
    </source>
</evidence>
<gene>
    <name evidence="2" type="ORF">B0H65DRAFT_558593</name>
</gene>
<dbReference type="InterPro" id="IPR038883">
    <property type="entry name" value="AN11006-like"/>
</dbReference>
<dbReference type="RefSeq" id="XP_062680050.1">
    <property type="nucleotide sequence ID" value="XM_062830106.1"/>
</dbReference>
<organism evidence="2 3">
    <name type="scientific">Neurospora tetraspora</name>
    <dbReference type="NCBI Taxonomy" id="94610"/>
    <lineage>
        <taxon>Eukaryota</taxon>
        <taxon>Fungi</taxon>
        <taxon>Dikarya</taxon>
        <taxon>Ascomycota</taxon>
        <taxon>Pezizomycotina</taxon>
        <taxon>Sordariomycetes</taxon>
        <taxon>Sordariomycetidae</taxon>
        <taxon>Sordariales</taxon>
        <taxon>Sordariaceae</taxon>
        <taxon>Neurospora</taxon>
    </lineage>
</organism>
<sequence>MDLTPNSHLVDESAEDTAIVEDSSAAGPSSASTTPSTNPVVASSGNTLAQLAITNHAIADYQNQLRLLQAQNLRRLAAAATARFRAAQGPFPFFQLPAEIRNMVYGVLLTSENTIVPHNTLPPPIFHYDVQDARRAAGPLYDPLPTLLRVSREFSREAAMVFYTTNTFYLDLTHHRLWLVRIGRPNSFIIRHLKIKKRTETWITKLVNMGNTITKRCRGLTELDLQFRRLWIETEDGVEELPARQCLQLFVENEAIRAAWRTNRLTRLKRVTILIREECEHTEYLVGLLKQLAGNVKKGVVVEARHVATVNRYRLPGASPTENQFTLVDQERKFFDGRYDRETRTVVTQVFPWEIPVGWPTIYRRVHE</sequence>
<evidence type="ECO:0000313" key="2">
    <source>
        <dbReference type="EMBL" id="KAK3342257.1"/>
    </source>
</evidence>
<dbReference type="Proteomes" id="UP001278500">
    <property type="component" value="Unassembled WGS sequence"/>
</dbReference>
<dbReference type="PANTHER" id="PTHR42085:SF4">
    <property type="entry name" value="F-BOX DOMAIN-CONTAINING PROTEIN"/>
    <property type="match status" value="1"/>
</dbReference>
<dbReference type="EMBL" id="JAUEPP010000005">
    <property type="protein sequence ID" value="KAK3342257.1"/>
    <property type="molecule type" value="Genomic_DNA"/>
</dbReference>
<reference evidence="2" key="1">
    <citation type="journal article" date="2023" name="Mol. Phylogenet. Evol.">
        <title>Genome-scale phylogeny and comparative genomics of the fungal order Sordariales.</title>
        <authorList>
            <person name="Hensen N."/>
            <person name="Bonometti L."/>
            <person name="Westerberg I."/>
            <person name="Brannstrom I.O."/>
            <person name="Guillou S."/>
            <person name="Cros-Aarteil S."/>
            <person name="Calhoun S."/>
            <person name="Haridas S."/>
            <person name="Kuo A."/>
            <person name="Mondo S."/>
            <person name="Pangilinan J."/>
            <person name="Riley R."/>
            <person name="LaButti K."/>
            <person name="Andreopoulos B."/>
            <person name="Lipzen A."/>
            <person name="Chen C."/>
            <person name="Yan M."/>
            <person name="Daum C."/>
            <person name="Ng V."/>
            <person name="Clum A."/>
            <person name="Steindorff A."/>
            <person name="Ohm R.A."/>
            <person name="Martin F."/>
            <person name="Silar P."/>
            <person name="Natvig D.O."/>
            <person name="Lalanne C."/>
            <person name="Gautier V."/>
            <person name="Ament-Velasquez S.L."/>
            <person name="Kruys A."/>
            <person name="Hutchinson M.I."/>
            <person name="Powell A.J."/>
            <person name="Barry K."/>
            <person name="Miller A.N."/>
            <person name="Grigoriev I.V."/>
            <person name="Debuchy R."/>
            <person name="Gladieux P."/>
            <person name="Hiltunen Thoren M."/>
            <person name="Johannesson H."/>
        </authorList>
    </citation>
    <scope>NUCLEOTIDE SEQUENCE</scope>
    <source>
        <strain evidence="2">CBS 560.94</strain>
    </source>
</reference>
<reference evidence="2" key="2">
    <citation type="submission" date="2023-06" db="EMBL/GenBank/DDBJ databases">
        <authorList>
            <consortium name="Lawrence Berkeley National Laboratory"/>
            <person name="Haridas S."/>
            <person name="Hensen N."/>
            <person name="Bonometti L."/>
            <person name="Westerberg I."/>
            <person name="Brannstrom I.O."/>
            <person name="Guillou S."/>
            <person name="Cros-Aarteil S."/>
            <person name="Calhoun S."/>
            <person name="Kuo A."/>
            <person name="Mondo S."/>
            <person name="Pangilinan J."/>
            <person name="Riley R."/>
            <person name="Labutti K."/>
            <person name="Andreopoulos B."/>
            <person name="Lipzen A."/>
            <person name="Chen C."/>
            <person name="Yanf M."/>
            <person name="Daum C."/>
            <person name="Ng V."/>
            <person name="Clum A."/>
            <person name="Steindorff A."/>
            <person name="Ohm R."/>
            <person name="Martin F."/>
            <person name="Silar P."/>
            <person name="Natvig D."/>
            <person name="Lalanne C."/>
            <person name="Gautier V."/>
            <person name="Ament-Velasquez S.L."/>
            <person name="Kruys A."/>
            <person name="Hutchinson M.I."/>
            <person name="Powell A.J."/>
            <person name="Barry K."/>
            <person name="Miller A.N."/>
            <person name="Grigoriev I.V."/>
            <person name="Debuchy R."/>
            <person name="Gladieux P."/>
            <person name="Thoren M.H."/>
            <person name="Johannesson H."/>
        </authorList>
    </citation>
    <scope>NUCLEOTIDE SEQUENCE</scope>
    <source>
        <strain evidence="2">CBS 560.94</strain>
    </source>
</reference>
<evidence type="ECO:0008006" key="4">
    <source>
        <dbReference type="Google" id="ProtNLM"/>
    </source>
</evidence>